<dbReference type="Pfam" id="PF02441">
    <property type="entry name" value="Flavoprotein"/>
    <property type="match status" value="1"/>
</dbReference>
<comment type="catalytic activity">
    <reaction evidence="3 4">
        <text>N-[(R)-4-phosphopantothenoyl]-L-cysteine + H(+) = (R)-4'-phosphopantetheine + CO2</text>
        <dbReference type="Rhea" id="RHEA:16793"/>
        <dbReference type="ChEBI" id="CHEBI:15378"/>
        <dbReference type="ChEBI" id="CHEBI:16526"/>
        <dbReference type="ChEBI" id="CHEBI:59458"/>
        <dbReference type="ChEBI" id="CHEBI:61723"/>
        <dbReference type="EC" id="4.1.1.36"/>
    </reaction>
</comment>
<evidence type="ECO:0000313" key="7">
    <source>
        <dbReference type="EMBL" id="MBU9712461.1"/>
    </source>
</evidence>
<comment type="pathway">
    <text evidence="3 4">Cofactor biosynthesis; coenzyme A biosynthesis; CoA from (R)-pantothenate: step 2/5.</text>
</comment>
<keyword evidence="3" id="KW-0511">Multifunctional enzyme</keyword>
<feature type="active site" description="Proton donor" evidence="3">
    <location>
        <position position="157"/>
    </location>
</feature>
<dbReference type="PANTHER" id="PTHR14359:SF6">
    <property type="entry name" value="PHOSPHOPANTOTHENOYLCYSTEINE DECARBOXYLASE"/>
    <property type="match status" value="1"/>
</dbReference>
<reference evidence="7 8" key="1">
    <citation type="submission" date="2021-06" db="EMBL/GenBank/DDBJ databases">
        <title>Bacillus sp. RD4P76, an endophyte from a halophyte.</title>
        <authorList>
            <person name="Sun J.-Q."/>
        </authorList>
    </citation>
    <scope>NUCLEOTIDE SEQUENCE [LARGE SCALE GENOMIC DNA]</scope>
    <source>
        <strain evidence="7 8">CGMCC 1.15917</strain>
    </source>
</reference>
<proteinExistence type="inferred from homology"/>
<feature type="region of interest" description="Phosphopantothenate--cysteine ligase" evidence="3">
    <location>
        <begin position="192"/>
        <end position="404"/>
    </location>
</feature>
<accession>A0ABS6JFP9</accession>
<evidence type="ECO:0000256" key="3">
    <source>
        <dbReference type="HAMAP-Rule" id="MF_02225"/>
    </source>
</evidence>
<keyword evidence="1 3" id="KW-0210">Decarboxylase</keyword>
<protein>
    <recommendedName>
        <fullName evidence="3">Coenzyme A biosynthesis bifunctional protein CoaBC</fullName>
    </recommendedName>
    <alternativeName>
        <fullName evidence="3">DNA/pantothenate metabolism flavoprotein</fullName>
    </alternativeName>
    <alternativeName>
        <fullName evidence="3">Phosphopantothenoylcysteine synthetase/decarboxylase</fullName>
        <shortName evidence="3">PPCS-PPCDC</shortName>
    </alternativeName>
    <domain>
        <recommendedName>
            <fullName evidence="3">Phosphopantothenoylcysteine decarboxylase</fullName>
            <shortName evidence="3">PPC decarboxylase</shortName>
            <shortName evidence="3">PPC-DC</shortName>
            <ecNumber evidence="3">4.1.1.36</ecNumber>
        </recommendedName>
        <alternativeName>
            <fullName evidence="3">CoaC</fullName>
        </alternativeName>
    </domain>
    <domain>
        <recommendedName>
            <fullName evidence="3">Phosphopantothenate--cysteine ligase</fullName>
            <ecNumber evidence="3">6.3.2.5</ecNumber>
        </recommendedName>
        <alternativeName>
            <fullName evidence="3">CoaB</fullName>
        </alternativeName>
        <alternativeName>
            <fullName evidence="3">Phosphopantothenoylcysteine synthetase</fullName>
            <shortName evidence="3">PPC synthetase</shortName>
            <shortName evidence="3">PPC-S</shortName>
        </alternativeName>
    </domain>
</protein>
<comment type="function">
    <text evidence="3">Catalyzes two sequential steps in the biosynthesis of coenzyme A. In the first step cysteine is conjugated to 4'-phosphopantothenate to form 4-phosphopantothenoylcysteine. In the second step the latter compound is decarboxylated to form 4'-phosphopantotheine.</text>
</comment>
<feature type="binding site" evidence="3">
    <location>
        <position position="339"/>
    </location>
    <ligand>
        <name>CTP</name>
        <dbReference type="ChEBI" id="CHEBI:37563"/>
    </ligand>
</feature>
<dbReference type="EC" id="6.3.2.5" evidence="3"/>
<comment type="function">
    <text evidence="4">Catalyzes two steps in the biosynthesis of coenzyme A. In the first step cysteine is conjugated to 4'-phosphopantothenate to form 4-phosphopantothenoylcysteine, in the latter compound is decarboxylated to form 4'-phosphopantotheine.</text>
</comment>
<dbReference type="Proteomes" id="UP000784880">
    <property type="component" value="Unassembled WGS sequence"/>
</dbReference>
<evidence type="ECO:0000259" key="5">
    <source>
        <dbReference type="Pfam" id="PF02441"/>
    </source>
</evidence>
<comment type="similarity">
    <text evidence="3 4">In the N-terminal section; belongs to the HFCD (homo-oligomeric flavin containing Cys decarboxylase) superfamily.</text>
</comment>
<dbReference type="GO" id="GO:0004632">
    <property type="term" value="F:phosphopantothenate--cysteine ligase activity"/>
    <property type="evidence" value="ECO:0007669"/>
    <property type="project" value="UniProtKB-EC"/>
</dbReference>
<dbReference type="EC" id="4.1.1.36" evidence="3"/>
<dbReference type="NCBIfam" id="TIGR00521">
    <property type="entry name" value="coaBC_dfp"/>
    <property type="match status" value="1"/>
</dbReference>
<dbReference type="EMBL" id="JAHQCS010000100">
    <property type="protein sequence ID" value="MBU9712461.1"/>
    <property type="molecule type" value="Genomic_DNA"/>
</dbReference>
<comment type="cofactor">
    <cofactor evidence="3">
        <name>FMN</name>
        <dbReference type="ChEBI" id="CHEBI:58210"/>
    </cofactor>
    <text evidence="3">Binds 1 FMN per subunit.</text>
</comment>
<evidence type="ECO:0000259" key="6">
    <source>
        <dbReference type="Pfam" id="PF04127"/>
    </source>
</evidence>
<dbReference type="RefSeq" id="WP_217066641.1">
    <property type="nucleotide sequence ID" value="NZ_JAHQCS010000100.1"/>
</dbReference>
<dbReference type="GO" id="GO:0004633">
    <property type="term" value="F:phosphopantothenoylcysteine decarboxylase activity"/>
    <property type="evidence" value="ECO:0007669"/>
    <property type="project" value="UniProtKB-EC"/>
</dbReference>
<dbReference type="HAMAP" id="MF_02225">
    <property type="entry name" value="CoaBC"/>
    <property type="match status" value="1"/>
</dbReference>
<comment type="caution">
    <text evidence="7">The sequence shown here is derived from an EMBL/GenBank/DDBJ whole genome shotgun (WGS) entry which is preliminary data.</text>
</comment>
<feature type="binding site" evidence="3">
    <location>
        <position position="280"/>
    </location>
    <ligand>
        <name>CTP</name>
        <dbReference type="ChEBI" id="CHEBI:37563"/>
    </ligand>
</feature>
<dbReference type="Pfam" id="PF04127">
    <property type="entry name" value="DFP"/>
    <property type="match status" value="1"/>
</dbReference>
<comment type="pathway">
    <text evidence="3 4">Cofactor biosynthesis; coenzyme A biosynthesis; CoA from (R)-pantothenate: step 3/5.</text>
</comment>
<keyword evidence="3 4" id="KW-0436">Ligase</keyword>
<organism evidence="7 8">
    <name type="scientific">Evansella tamaricis</name>
    <dbReference type="NCBI Taxonomy" id="2069301"/>
    <lineage>
        <taxon>Bacteria</taxon>
        <taxon>Bacillati</taxon>
        <taxon>Bacillota</taxon>
        <taxon>Bacilli</taxon>
        <taxon>Bacillales</taxon>
        <taxon>Bacillaceae</taxon>
        <taxon>Evansella</taxon>
    </lineage>
</organism>
<feature type="binding site" evidence="3">
    <location>
        <position position="343"/>
    </location>
    <ligand>
        <name>CTP</name>
        <dbReference type="ChEBI" id="CHEBI:37563"/>
    </ligand>
</feature>
<sequence length="404" mass="44662">MEKRRKVLLCVSGGIAVFKAAALTSKLIQSGYLVKVVMTKSATEFVSPLTFQALSRDHVYTNTFDEKDPANVQHIDVADWADVVLIAPATANIIAKLANGLADDMVSTTLLATTAPVLIAPAMNVHMYQHPAVLKNMSTLSSYGYEFIEPNEGYLACGYEGKGRLAEPEELLQVIDHHFTRRENPEWHGKTMLVTAGPTRETIDPVRYFTNRSSGKMGYAIAEEASARGANVTLISGPTNLPVPRGVNFISVESAEQMRQAVYSVFQENEMVIKCAAVADYRPKNTFDQKIKKQDGEWTIEMERTNDILKGLGERRTIGQTLVGFAAESQQIEEYAKKKIVSKNVDMIVANSITSPGSGFQGDTNEVTLYKRTGEVILVPMDTKVEVAKRILDEIMIIHKEIKK</sequence>
<evidence type="ECO:0000256" key="1">
    <source>
        <dbReference type="ARBA" id="ARBA00022793"/>
    </source>
</evidence>
<keyword evidence="3 4" id="KW-0285">Flavoprotein</keyword>
<comment type="catalytic activity">
    <reaction evidence="3 4">
        <text>(R)-4'-phosphopantothenate + L-cysteine + CTP = N-[(R)-4-phosphopantothenoyl]-L-cysteine + CMP + diphosphate + H(+)</text>
        <dbReference type="Rhea" id="RHEA:19397"/>
        <dbReference type="ChEBI" id="CHEBI:10986"/>
        <dbReference type="ChEBI" id="CHEBI:15378"/>
        <dbReference type="ChEBI" id="CHEBI:33019"/>
        <dbReference type="ChEBI" id="CHEBI:35235"/>
        <dbReference type="ChEBI" id="CHEBI:37563"/>
        <dbReference type="ChEBI" id="CHEBI:59458"/>
        <dbReference type="ChEBI" id="CHEBI:60377"/>
        <dbReference type="EC" id="6.3.2.5"/>
    </reaction>
</comment>
<evidence type="ECO:0000256" key="4">
    <source>
        <dbReference type="RuleBase" id="RU364078"/>
    </source>
</evidence>
<evidence type="ECO:0000313" key="8">
    <source>
        <dbReference type="Proteomes" id="UP000784880"/>
    </source>
</evidence>
<keyword evidence="3 4" id="KW-0288">FMN</keyword>
<keyword evidence="3" id="KW-0479">Metal-binding</keyword>
<dbReference type="InterPro" id="IPR005252">
    <property type="entry name" value="CoaBC"/>
</dbReference>
<gene>
    <name evidence="3 7" type="primary">coaBC</name>
    <name evidence="7" type="ORF">KS419_11980</name>
</gene>
<keyword evidence="8" id="KW-1185">Reference proteome</keyword>
<comment type="cofactor">
    <cofactor evidence="3">
        <name>Mg(2+)</name>
        <dbReference type="ChEBI" id="CHEBI:18420"/>
    </cofactor>
</comment>
<feature type="domain" description="DNA/pantothenate metabolism flavoprotein C-terminal" evidence="6">
    <location>
        <begin position="188"/>
        <end position="396"/>
    </location>
</feature>
<evidence type="ECO:0000256" key="2">
    <source>
        <dbReference type="ARBA" id="ARBA00023239"/>
    </source>
</evidence>
<feature type="binding site" evidence="3">
    <location>
        <position position="290"/>
    </location>
    <ligand>
        <name>CTP</name>
        <dbReference type="ChEBI" id="CHEBI:37563"/>
    </ligand>
</feature>
<dbReference type="InterPro" id="IPR003382">
    <property type="entry name" value="Flavoprotein"/>
</dbReference>
<feature type="domain" description="Flavoprotein" evidence="5">
    <location>
        <begin position="6"/>
        <end position="175"/>
    </location>
</feature>
<comment type="caution">
    <text evidence="3">Lacks conserved residue(s) required for the propagation of feature annotation.</text>
</comment>
<keyword evidence="2 3" id="KW-0456">Lyase</keyword>
<dbReference type="InterPro" id="IPR007085">
    <property type="entry name" value="DNA/pantothenate-metab_flavo_C"/>
</dbReference>
<dbReference type="PANTHER" id="PTHR14359">
    <property type="entry name" value="HOMO-OLIGOMERIC FLAVIN CONTAINING CYS DECARBOXYLASE FAMILY"/>
    <property type="match status" value="1"/>
</dbReference>
<name>A0ABS6JFP9_9BACI</name>
<comment type="similarity">
    <text evidence="3 4">In the C-terminal section; belongs to the PPC synthetase family.</text>
</comment>
<keyword evidence="3" id="KW-0460">Magnesium</keyword>
<feature type="region of interest" description="Phosphopantothenoylcysteine decarboxylase" evidence="3">
    <location>
        <begin position="1"/>
        <end position="191"/>
    </location>
</feature>
<feature type="binding site" evidence="3">
    <location>
        <position position="325"/>
    </location>
    <ligand>
        <name>CTP</name>
        <dbReference type="ChEBI" id="CHEBI:37563"/>
    </ligand>
</feature>